<accession>A0ABP7NPA0</accession>
<sequence length="120" mass="12606">MLGGMDVLRSVIVVLHLIGFAMTLGALLEAAIRKRYEFSATMNYGLVVSLITGVFLAGPWGDYDPNYPKIGTKLVLLVVLGAVLGMGSAKQRKTGSPLPPGLFWSAVGLSVAACGVAVIW</sequence>
<protein>
    <recommendedName>
        <fullName evidence="4">Fe-S protein</fullName>
    </recommendedName>
</protein>
<keyword evidence="3" id="KW-1185">Reference proteome</keyword>
<comment type="caution">
    <text evidence="2">The sequence shown here is derived from an EMBL/GenBank/DDBJ whole genome shotgun (WGS) entry which is preliminary data.</text>
</comment>
<organism evidence="2 3">
    <name type="scientific">Gordonia caeni</name>
    <dbReference type="NCBI Taxonomy" id="1007097"/>
    <lineage>
        <taxon>Bacteria</taxon>
        <taxon>Bacillati</taxon>
        <taxon>Actinomycetota</taxon>
        <taxon>Actinomycetes</taxon>
        <taxon>Mycobacteriales</taxon>
        <taxon>Gordoniaceae</taxon>
        <taxon>Gordonia</taxon>
    </lineage>
</organism>
<evidence type="ECO:0008006" key="4">
    <source>
        <dbReference type="Google" id="ProtNLM"/>
    </source>
</evidence>
<feature type="transmembrane region" description="Helical" evidence="1">
    <location>
        <begin position="44"/>
        <end position="61"/>
    </location>
</feature>
<reference evidence="3" key="1">
    <citation type="journal article" date="2019" name="Int. J. Syst. Evol. Microbiol.">
        <title>The Global Catalogue of Microorganisms (GCM) 10K type strain sequencing project: providing services to taxonomists for standard genome sequencing and annotation.</title>
        <authorList>
            <consortium name="The Broad Institute Genomics Platform"/>
            <consortium name="The Broad Institute Genome Sequencing Center for Infectious Disease"/>
            <person name="Wu L."/>
            <person name="Ma J."/>
        </authorList>
    </citation>
    <scope>NUCLEOTIDE SEQUENCE [LARGE SCALE GENOMIC DNA]</scope>
    <source>
        <strain evidence="3">JCM 16923</strain>
    </source>
</reference>
<keyword evidence="1" id="KW-1133">Transmembrane helix</keyword>
<evidence type="ECO:0000256" key="1">
    <source>
        <dbReference type="SAM" id="Phobius"/>
    </source>
</evidence>
<feature type="transmembrane region" description="Helical" evidence="1">
    <location>
        <begin position="101"/>
        <end position="119"/>
    </location>
</feature>
<feature type="transmembrane region" description="Helical" evidence="1">
    <location>
        <begin position="67"/>
        <end position="89"/>
    </location>
</feature>
<proteinExistence type="predicted"/>
<gene>
    <name evidence="2" type="ORF">GCM10022231_06420</name>
</gene>
<feature type="transmembrane region" description="Helical" evidence="1">
    <location>
        <begin position="12"/>
        <end position="32"/>
    </location>
</feature>
<evidence type="ECO:0000313" key="2">
    <source>
        <dbReference type="EMBL" id="GAA3951365.1"/>
    </source>
</evidence>
<dbReference type="Proteomes" id="UP001418444">
    <property type="component" value="Unassembled WGS sequence"/>
</dbReference>
<name>A0ABP7NPA0_9ACTN</name>
<dbReference type="EMBL" id="BAAAZW010000002">
    <property type="protein sequence ID" value="GAA3951365.1"/>
    <property type="molecule type" value="Genomic_DNA"/>
</dbReference>
<evidence type="ECO:0000313" key="3">
    <source>
        <dbReference type="Proteomes" id="UP001418444"/>
    </source>
</evidence>
<keyword evidence="1" id="KW-0812">Transmembrane</keyword>
<keyword evidence="1" id="KW-0472">Membrane</keyword>